<comment type="caution">
    <text evidence="4">The sequence shown here is derived from an EMBL/GenBank/DDBJ whole genome shotgun (WGS) entry which is preliminary data.</text>
</comment>
<proteinExistence type="predicted"/>
<dbReference type="Pfam" id="PF00675">
    <property type="entry name" value="Peptidase_M16"/>
    <property type="match status" value="1"/>
</dbReference>
<evidence type="ECO:0000256" key="1">
    <source>
        <dbReference type="SAM" id="SignalP"/>
    </source>
</evidence>
<dbReference type="PANTHER" id="PTHR11851">
    <property type="entry name" value="METALLOPROTEASE"/>
    <property type="match status" value="1"/>
</dbReference>
<dbReference type="InterPro" id="IPR007863">
    <property type="entry name" value="Peptidase_M16_C"/>
</dbReference>
<protein>
    <submittedName>
        <fullName evidence="4">M16 family metallopeptidase</fullName>
    </submittedName>
</protein>
<dbReference type="PANTHER" id="PTHR11851:SF224">
    <property type="entry name" value="PROCESSING PROTEASE"/>
    <property type="match status" value="1"/>
</dbReference>
<feature type="domain" description="Peptidase M16 N-terminal" evidence="2">
    <location>
        <begin position="63"/>
        <end position="197"/>
    </location>
</feature>
<dbReference type="InterPro" id="IPR011765">
    <property type="entry name" value="Pept_M16_N"/>
</dbReference>
<dbReference type="InterPro" id="IPR011249">
    <property type="entry name" value="Metalloenz_LuxS/M16"/>
</dbReference>
<dbReference type="SUPFAM" id="SSF63411">
    <property type="entry name" value="LuxS/MPP-like metallohydrolase"/>
    <property type="match status" value="2"/>
</dbReference>
<dbReference type="Pfam" id="PF05193">
    <property type="entry name" value="Peptidase_M16_C"/>
    <property type="match status" value="1"/>
</dbReference>
<evidence type="ECO:0000259" key="2">
    <source>
        <dbReference type="Pfam" id="PF00675"/>
    </source>
</evidence>
<dbReference type="Gene3D" id="3.30.830.10">
    <property type="entry name" value="Metalloenzyme, LuxS/M16 peptidase-like"/>
    <property type="match status" value="2"/>
</dbReference>
<dbReference type="InterPro" id="IPR050361">
    <property type="entry name" value="MPP/UQCRC_Complex"/>
</dbReference>
<organism evidence="4 5">
    <name type="scientific">Pontibacter ruber</name>
    <dbReference type="NCBI Taxonomy" id="1343895"/>
    <lineage>
        <taxon>Bacteria</taxon>
        <taxon>Pseudomonadati</taxon>
        <taxon>Bacteroidota</taxon>
        <taxon>Cytophagia</taxon>
        <taxon>Cytophagales</taxon>
        <taxon>Hymenobacteraceae</taxon>
        <taxon>Pontibacter</taxon>
    </lineage>
</organism>
<keyword evidence="1" id="KW-0732">Signal</keyword>
<feature type="signal peptide" evidence="1">
    <location>
        <begin position="1"/>
        <end position="24"/>
    </location>
</feature>
<accession>A0ABW5CSJ4</accession>
<evidence type="ECO:0000313" key="4">
    <source>
        <dbReference type="EMBL" id="MFD2245361.1"/>
    </source>
</evidence>
<sequence length="469" mass="51531">MATNKILSLALSAVLAFSTTIASAQKQTPPAGGAPKDFTLPEKQEFELPNGLSATMVPFGEIPKVTVQMVVQAGNVHETEKENGLADIVGHLMEEGTTTRSAKQIAEEVARMGGNLNISIGPNQTIIYGSALTEYGPDLVRLMADVLQNPSFPESELERIKNDFKRQMNLARSQPGTQAQTKFQSLLYPNHPYGRNLPTDAEINSFSLEQVRNFYQQQFGADRTAVYVAGRYEAGAMEDALKSSLSNWVKGPEPNIPIAKPVTKSTMAVIDRPGAPQSTIVIGLPVVDPSHQDYIPLRVTNSLLGGSFGSRITRNIRENKGYTYSPSSSLSARYRVGDWYEFADVTTEHTGNSLKEIVNEINRLGKEPPAADELEGIKNYEAGLFVLRNSTPDGIISQLNFLDLHGLPETFLTNQVQNILAVTPQQVQSLTQKYIRPKDMTLVVVGDKKQIDKQLKKFQADLKKTTVPQ</sequence>
<evidence type="ECO:0000313" key="5">
    <source>
        <dbReference type="Proteomes" id="UP001597374"/>
    </source>
</evidence>
<gene>
    <name evidence="4" type="ORF">ACFSKP_03790</name>
</gene>
<keyword evidence="5" id="KW-1185">Reference proteome</keyword>
<dbReference type="RefSeq" id="WP_250429183.1">
    <property type="nucleotide sequence ID" value="NZ_JALPRR010000002.1"/>
</dbReference>
<name>A0ABW5CSJ4_9BACT</name>
<feature type="domain" description="Peptidase M16 C-terminal" evidence="3">
    <location>
        <begin position="205"/>
        <end position="379"/>
    </location>
</feature>
<feature type="chain" id="PRO_5046873411" evidence="1">
    <location>
        <begin position="25"/>
        <end position="469"/>
    </location>
</feature>
<dbReference type="Proteomes" id="UP001597374">
    <property type="component" value="Unassembled WGS sequence"/>
</dbReference>
<reference evidence="5" key="1">
    <citation type="journal article" date="2019" name="Int. J. Syst. Evol. Microbiol.">
        <title>The Global Catalogue of Microorganisms (GCM) 10K type strain sequencing project: providing services to taxonomists for standard genome sequencing and annotation.</title>
        <authorList>
            <consortium name="The Broad Institute Genomics Platform"/>
            <consortium name="The Broad Institute Genome Sequencing Center for Infectious Disease"/>
            <person name="Wu L."/>
            <person name="Ma J."/>
        </authorList>
    </citation>
    <scope>NUCLEOTIDE SEQUENCE [LARGE SCALE GENOMIC DNA]</scope>
    <source>
        <strain evidence="5">CGMCC 4.1782</strain>
    </source>
</reference>
<evidence type="ECO:0000259" key="3">
    <source>
        <dbReference type="Pfam" id="PF05193"/>
    </source>
</evidence>
<dbReference type="EMBL" id="JBHUIM010000001">
    <property type="protein sequence ID" value="MFD2245361.1"/>
    <property type="molecule type" value="Genomic_DNA"/>
</dbReference>